<evidence type="ECO:0000313" key="1">
    <source>
        <dbReference type="EMBL" id="KHJ33993.1"/>
    </source>
</evidence>
<name>A0A0B1P6V3_UNCNE</name>
<organism evidence="1 2">
    <name type="scientific">Uncinula necator</name>
    <name type="common">Grape powdery mildew</name>
    <dbReference type="NCBI Taxonomy" id="52586"/>
    <lineage>
        <taxon>Eukaryota</taxon>
        <taxon>Fungi</taxon>
        <taxon>Dikarya</taxon>
        <taxon>Ascomycota</taxon>
        <taxon>Pezizomycotina</taxon>
        <taxon>Leotiomycetes</taxon>
        <taxon>Erysiphales</taxon>
        <taxon>Erysiphaceae</taxon>
        <taxon>Erysiphe</taxon>
    </lineage>
</organism>
<dbReference type="HOGENOM" id="CLU_1262348_0_0_1"/>
<dbReference type="Proteomes" id="UP000030854">
    <property type="component" value="Unassembled WGS sequence"/>
</dbReference>
<protein>
    <submittedName>
        <fullName evidence="1">Uncharacterized protein</fullName>
    </submittedName>
</protein>
<keyword evidence="2" id="KW-1185">Reference proteome</keyword>
<proteinExistence type="predicted"/>
<sequence>MELKKAPLKKPEDFFQAIDILLEDKAANWLDTSPRWRRVVDDKKNATERDVIDFKKPICIYFKSNQEQTDPNIHSDLRNLAQGPNEPLEKYYQRSLDILSRSHCRDEPLVESGDECLKPLEAVFLSGVITAFIEGIHDSELRSNVLFKANNSYHSLHGAYEAIKGTQNSMIKFRVIETRLAEKNELEQFREMYSQGRPVWLLLQGLVNNIMESLKDNTL</sequence>
<evidence type="ECO:0000313" key="2">
    <source>
        <dbReference type="Proteomes" id="UP000030854"/>
    </source>
</evidence>
<comment type="caution">
    <text evidence="1">The sequence shown here is derived from an EMBL/GenBank/DDBJ whole genome shotgun (WGS) entry which is preliminary data.</text>
</comment>
<dbReference type="AlphaFoldDB" id="A0A0B1P6V3"/>
<reference evidence="1 2" key="1">
    <citation type="journal article" date="2014" name="BMC Genomics">
        <title>Adaptive genomic structural variation in the grape powdery mildew pathogen, Erysiphe necator.</title>
        <authorList>
            <person name="Jones L."/>
            <person name="Riaz S."/>
            <person name="Morales-Cruz A."/>
            <person name="Amrine K.C."/>
            <person name="McGuire B."/>
            <person name="Gubler W.D."/>
            <person name="Walker M.A."/>
            <person name="Cantu D."/>
        </authorList>
    </citation>
    <scope>NUCLEOTIDE SEQUENCE [LARGE SCALE GENOMIC DNA]</scope>
    <source>
        <strain evidence="2">c</strain>
    </source>
</reference>
<dbReference type="EMBL" id="JNVN01001115">
    <property type="protein sequence ID" value="KHJ33993.1"/>
    <property type="molecule type" value="Genomic_DNA"/>
</dbReference>
<gene>
    <name evidence="1" type="ORF">EV44_g3164</name>
</gene>
<accession>A0A0B1P6V3</accession>